<evidence type="ECO:0000256" key="3">
    <source>
        <dbReference type="ARBA" id="ARBA00022833"/>
    </source>
</evidence>
<dbReference type="InterPro" id="IPR010666">
    <property type="entry name" value="Znf_GRF"/>
</dbReference>
<dbReference type="PANTHER" id="PTHR33248">
    <property type="entry name" value="ZINC ION-BINDING PROTEIN"/>
    <property type="match status" value="1"/>
</dbReference>
<dbReference type="EMBL" id="OX451740">
    <property type="protein sequence ID" value="CAI8613623.1"/>
    <property type="molecule type" value="Genomic_DNA"/>
</dbReference>
<evidence type="ECO:0000313" key="7">
    <source>
        <dbReference type="EMBL" id="CAI8613623.1"/>
    </source>
</evidence>
<keyword evidence="3" id="KW-0862">Zinc</keyword>
<dbReference type="PROSITE" id="PS51999">
    <property type="entry name" value="ZF_GRF"/>
    <property type="match status" value="1"/>
</dbReference>
<evidence type="ECO:0000256" key="2">
    <source>
        <dbReference type="ARBA" id="ARBA00022771"/>
    </source>
</evidence>
<dbReference type="Pfam" id="PF06839">
    <property type="entry name" value="Zn_ribbon_GRF"/>
    <property type="match status" value="1"/>
</dbReference>
<keyword evidence="5" id="KW-1133">Transmembrane helix</keyword>
<evidence type="ECO:0000256" key="5">
    <source>
        <dbReference type="SAM" id="Phobius"/>
    </source>
</evidence>
<reference evidence="7 8" key="1">
    <citation type="submission" date="2023-01" db="EMBL/GenBank/DDBJ databases">
        <authorList>
            <person name="Kreplak J."/>
        </authorList>
    </citation>
    <scope>NUCLEOTIDE SEQUENCE [LARGE SCALE GENOMIC DNA]</scope>
</reference>
<sequence>MSGSSSTRENMAAPICNCEEKCVIFISKTPKNPNRRFFGCPYFNFQENMLYCDYFMWEDDFIAYQTTMVELEQTNKERDVINSDMGVKVNQFESDMEHKINVLERDIEVMKFQSESQMKRRNWKKYVGIVVLLVVALVIVFCIWKHTKLFK</sequence>
<gene>
    <name evidence="7" type="ORF">VFH_V089640</name>
</gene>
<feature type="transmembrane region" description="Helical" evidence="5">
    <location>
        <begin position="126"/>
        <end position="146"/>
    </location>
</feature>
<evidence type="ECO:0000259" key="6">
    <source>
        <dbReference type="PROSITE" id="PS51999"/>
    </source>
</evidence>
<keyword evidence="5" id="KW-0812">Transmembrane</keyword>
<organism evidence="7 8">
    <name type="scientific">Vicia faba</name>
    <name type="common">Broad bean</name>
    <name type="synonym">Faba vulgaris</name>
    <dbReference type="NCBI Taxonomy" id="3906"/>
    <lineage>
        <taxon>Eukaryota</taxon>
        <taxon>Viridiplantae</taxon>
        <taxon>Streptophyta</taxon>
        <taxon>Embryophyta</taxon>
        <taxon>Tracheophyta</taxon>
        <taxon>Spermatophyta</taxon>
        <taxon>Magnoliopsida</taxon>
        <taxon>eudicotyledons</taxon>
        <taxon>Gunneridae</taxon>
        <taxon>Pentapetalae</taxon>
        <taxon>rosids</taxon>
        <taxon>fabids</taxon>
        <taxon>Fabales</taxon>
        <taxon>Fabaceae</taxon>
        <taxon>Papilionoideae</taxon>
        <taxon>50 kb inversion clade</taxon>
        <taxon>NPAAA clade</taxon>
        <taxon>Hologalegina</taxon>
        <taxon>IRL clade</taxon>
        <taxon>Fabeae</taxon>
        <taxon>Vicia</taxon>
    </lineage>
</organism>
<dbReference type="Proteomes" id="UP001157006">
    <property type="component" value="Chromosome 5"/>
</dbReference>
<dbReference type="GO" id="GO:0008270">
    <property type="term" value="F:zinc ion binding"/>
    <property type="evidence" value="ECO:0007669"/>
    <property type="project" value="UniProtKB-KW"/>
</dbReference>
<keyword evidence="5" id="KW-0472">Membrane</keyword>
<evidence type="ECO:0000313" key="8">
    <source>
        <dbReference type="Proteomes" id="UP001157006"/>
    </source>
</evidence>
<name>A0AAV1AWU9_VICFA</name>
<feature type="domain" description="GRF-type" evidence="6">
    <location>
        <begin position="16"/>
        <end position="61"/>
    </location>
</feature>
<keyword evidence="1" id="KW-0479">Metal-binding</keyword>
<protein>
    <recommendedName>
        <fullName evidence="6">GRF-type domain-containing protein</fullName>
    </recommendedName>
</protein>
<accession>A0AAV1AWU9</accession>
<evidence type="ECO:0000256" key="1">
    <source>
        <dbReference type="ARBA" id="ARBA00022723"/>
    </source>
</evidence>
<keyword evidence="8" id="KW-1185">Reference proteome</keyword>
<dbReference type="AlphaFoldDB" id="A0AAV1AWU9"/>
<evidence type="ECO:0000256" key="4">
    <source>
        <dbReference type="PROSITE-ProRule" id="PRU01343"/>
    </source>
</evidence>
<keyword evidence="2 4" id="KW-0863">Zinc-finger</keyword>
<proteinExistence type="predicted"/>